<protein>
    <recommendedName>
        <fullName evidence="3">AAA domain-containing protein</fullName>
    </recommendedName>
</protein>
<reference evidence="1" key="1">
    <citation type="journal article" date="2014" name="Int. J. Syst. Evol. Microbiol.">
        <title>Complete genome sequence of Corynebacterium casei LMG S-19264T (=DSM 44701T), isolated from a smear-ripened cheese.</title>
        <authorList>
            <consortium name="US DOE Joint Genome Institute (JGI-PGF)"/>
            <person name="Walter F."/>
            <person name="Albersmeier A."/>
            <person name="Kalinowski J."/>
            <person name="Ruckert C."/>
        </authorList>
    </citation>
    <scope>NUCLEOTIDE SEQUENCE</scope>
    <source>
        <strain evidence="1">VKM Ac-1069</strain>
    </source>
</reference>
<sequence length="238" mass="25089">MVVEGAGHGGRADRVAGHGEILARPGAIVHGGPMGTTAATVWVVAGAPGAGKTTVAEALLAALDPVPALLDKDTLYGGFVAATLAAAGRPPGEREGPWYDAAIKVHEYAGLTATAREIRGYGCPVLLSGPFTGQIRDPDRWRRWVAELGGDDVRLVWVRSDRATLRERLERRGSPRDTGKLAHFDAFVARMRPDEPPPAPHHEIDNRLGAAPVAAQVAALVGQRSRYQVPSGPDRTGA</sequence>
<dbReference type="SUPFAM" id="SSF52540">
    <property type="entry name" value="P-loop containing nucleoside triphosphate hydrolases"/>
    <property type="match status" value="1"/>
</dbReference>
<keyword evidence="2" id="KW-1185">Reference proteome</keyword>
<accession>A0A9W6UDW1</accession>
<dbReference type="Pfam" id="PF13671">
    <property type="entry name" value="AAA_33"/>
    <property type="match status" value="1"/>
</dbReference>
<evidence type="ECO:0000313" key="1">
    <source>
        <dbReference type="EMBL" id="GLL15785.1"/>
    </source>
</evidence>
<reference evidence="1" key="2">
    <citation type="submission" date="2023-01" db="EMBL/GenBank/DDBJ databases">
        <authorList>
            <person name="Sun Q."/>
            <person name="Evtushenko L."/>
        </authorList>
    </citation>
    <scope>NUCLEOTIDE SEQUENCE</scope>
    <source>
        <strain evidence="1">VKM Ac-1069</strain>
    </source>
</reference>
<dbReference type="AlphaFoldDB" id="A0A9W6UDW1"/>
<name>A0A9W6UDW1_9PSEU</name>
<dbReference type="Proteomes" id="UP001143463">
    <property type="component" value="Unassembled WGS sequence"/>
</dbReference>
<dbReference type="EMBL" id="BSFQ01000055">
    <property type="protein sequence ID" value="GLL15785.1"/>
    <property type="molecule type" value="Genomic_DNA"/>
</dbReference>
<proteinExistence type="predicted"/>
<dbReference type="InterPro" id="IPR027417">
    <property type="entry name" value="P-loop_NTPase"/>
</dbReference>
<evidence type="ECO:0008006" key="3">
    <source>
        <dbReference type="Google" id="ProtNLM"/>
    </source>
</evidence>
<dbReference type="Gene3D" id="3.40.50.300">
    <property type="entry name" value="P-loop containing nucleotide triphosphate hydrolases"/>
    <property type="match status" value="1"/>
</dbReference>
<evidence type="ECO:0000313" key="2">
    <source>
        <dbReference type="Proteomes" id="UP001143463"/>
    </source>
</evidence>
<gene>
    <name evidence="1" type="ORF">GCM10017577_69390</name>
</gene>
<comment type="caution">
    <text evidence="1">The sequence shown here is derived from an EMBL/GenBank/DDBJ whole genome shotgun (WGS) entry which is preliminary data.</text>
</comment>
<organism evidence="1 2">
    <name type="scientific">Pseudonocardia halophobica</name>
    <dbReference type="NCBI Taxonomy" id="29401"/>
    <lineage>
        <taxon>Bacteria</taxon>
        <taxon>Bacillati</taxon>
        <taxon>Actinomycetota</taxon>
        <taxon>Actinomycetes</taxon>
        <taxon>Pseudonocardiales</taxon>
        <taxon>Pseudonocardiaceae</taxon>
        <taxon>Pseudonocardia</taxon>
    </lineage>
</organism>